<evidence type="ECO:0000256" key="5">
    <source>
        <dbReference type="SAM" id="MobiDB-lite"/>
    </source>
</evidence>
<dbReference type="Pfam" id="PF21597">
    <property type="entry name" value="TetR_C_43"/>
    <property type="match status" value="1"/>
</dbReference>
<protein>
    <submittedName>
        <fullName evidence="7">TetR family transcriptional regulator</fullName>
    </submittedName>
</protein>
<dbReference type="PANTHER" id="PTHR30055:SF234">
    <property type="entry name" value="HTH-TYPE TRANSCRIPTIONAL REGULATOR BETI"/>
    <property type="match status" value="1"/>
</dbReference>
<dbReference type="Proteomes" id="UP000243528">
    <property type="component" value="Unassembled WGS sequence"/>
</dbReference>
<dbReference type="InterPro" id="IPR009057">
    <property type="entry name" value="Homeodomain-like_sf"/>
</dbReference>
<evidence type="ECO:0000256" key="1">
    <source>
        <dbReference type="ARBA" id="ARBA00023015"/>
    </source>
</evidence>
<feature type="compositionally biased region" description="Low complexity" evidence="5">
    <location>
        <begin position="244"/>
        <end position="253"/>
    </location>
</feature>
<comment type="caution">
    <text evidence="7">The sequence shown here is derived from an EMBL/GenBank/DDBJ whole genome shotgun (WGS) entry which is preliminary data.</text>
</comment>
<dbReference type="EMBL" id="PYGE01000004">
    <property type="protein sequence ID" value="PSL05443.1"/>
    <property type="molecule type" value="Genomic_DNA"/>
</dbReference>
<dbReference type="AlphaFoldDB" id="A0A2P8E7J1"/>
<dbReference type="PROSITE" id="PS50977">
    <property type="entry name" value="HTH_TETR_2"/>
    <property type="match status" value="1"/>
</dbReference>
<evidence type="ECO:0000313" key="8">
    <source>
        <dbReference type="Proteomes" id="UP000243528"/>
    </source>
</evidence>
<dbReference type="PRINTS" id="PR00455">
    <property type="entry name" value="HTHTETR"/>
</dbReference>
<evidence type="ECO:0000313" key="7">
    <source>
        <dbReference type="EMBL" id="PSL05443.1"/>
    </source>
</evidence>
<dbReference type="OrthoDB" id="9795011at2"/>
<keyword evidence="8" id="KW-1185">Reference proteome</keyword>
<gene>
    <name evidence="7" type="ORF">CLV30_104314</name>
</gene>
<dbReference type="GO" id="GO:0003700">
    <property type="term" value="F:DNA-binding transcription factor activity"/>
    <property type="evidence" value="ECO:0007669"/>
    <property type="project" value="TreeGrafter"/>
</dbReference>
<dbReference type="SUPFAM" id="SSF48498">
    <property type="entry name" value="Tetracyclin repressor-like, C-terminal domain"/>
    <property type="match status" value="1"/>
</dbReference>
<feature type="compositionally biased region" description="Gly residues" evidence="5">
    <location>
        <begin position="254"/>
        <end position="268"/>
    </location>
</feature>
<name>A0A2P8E7J1_9ACTN</name>
<keyword evidence="1" id="KW-0805">Transcription regulation</keyword>
<dbReference type="InterPro" id="IPR050109">
    <property type="entry name" value="HTH-type_TetR-like_transc_reg"/>
</dbReference>
<evidence type="ECO:0000256" key="2">
    <source>
        <dbReference type="ARBA" id="ARBA00023125"/>
    </source>
</evidence>
<evidence type="ECO:0000256" key="4">
    <source>
        <dbReference type="PROSITE-ProRule" id="PRU00335"/>
    </source>
</evidence>
<dbReference type="Pfam" id="PF00440">
    <property type="entry name" value="TetR_N"/>
    <property type="match status" value="1"/>
</dbReference>
<feature type="region of interest" description="Disordered" evidence="5">
    <location>
        <begin position="220"/>
        <end position="277"/>
    </location>
</feature>
<dbReference type="PANTHER" id="PTHR30055">
    <property type="entry name" value="HTH-TYPE TRANSCRIPTIONAL REGULATOR RUTR"/>
    <property type="match status" value="1"/>
</dbReference>
<evidence type="ECO:0000256" key="3">
    <source>
        <dbReference type="ARBA" id="ARBA00023163"/>
    </source>
</evidence>
<feature type="domain" description="HTH tetR-type" evidence="6">
    <location>
        <begin position="18"/>
        <end position="77"/>
    </location>
</feature>
<dbReference type="SUPFAM" id="SSF46689">
    <property type="entry name" value="Homeodomain-like"/>
    <property type="match status" value="1"/>
</dbReference>
<dbReference type="InterPro" id="IPR049445">
    <property type="entry name" value="TetR_SbtR-like_C"/>
</dbReference>
<sequence length="277" mass="29645">MAEPHRSGSPRSLRADAARNRARIVDAAWQVFTAQGPDAPMEDVARVAGVGVATVYRRFGSRAELVACAFERTVAAYGELVDDALADPDPWSGFRHFIEQICATQADDRGFAHVLSMTFPRQGRIEAERARAYDGMVELITRAKSAGRLRDDFAPEDIGMLLMANAGVVAATRDAAPDTWRRFVAYMLQAFTAEGDAAPALPPPPTSREMYRALVRAQRNADHLRGGGPGHRIPGRRPRQTAWPAQGAAPADGSGAGAQSGHGRGSGSGSQRPSTTL</sequence>
<organism evidence="7 8">
    <name type="scientific">Haloactinopolyspora alba</name>
    <dbReference type="NCBI Taxonomy" id="648780"/>
    <lineage>
        <taxon>Bacteria</taxon>
        <taxon>Bacillati</taxon>
        <taxon>Actinomycetota</taxon>
        <taxon>Actinomycetes</taxon>
        <taxon>Jiangellales</taxon>
        <taxon>Jiangellaceae</taxon>
        <taxon>Haloactinopolyspora</taxon>
    </lineage>
</organism>
<feature type="DNA-binding region" description="H-T-H motif" evidence="4">
    <location>
        <begin position="40"/>
        <end position="59"/>
    </location>
</feature>
<dbReference type="GO" id="GO:0000976">
    <property type="term" value="F:transcription cis-regulatory region binding"/>
    <property type="evidence" value="ECO:0007669"/>
    <property type="project" value="TreeGrafter"/>
</dbReference>
<keyword evidence="2 4" id="KW-0238">DNA-binding</keyword>
<accession>A0A2P8E7J1</accession>
<proteinExistence type="predicted"/>
<evidence type="ECO:0000259" key="6">
    <source>
        <dbReference type="PROSITE" id="PS50977"/>
    </source>
</evidence>
<reference evidence="7 8" key="1">
    <citation type="submission" date="2018-03" db="EMBL/GenBank/DDBJ databases">
        <title>Genomic Encyclopedia of Archaeal and Bacterial Type Strains, Phase II (KMG-II): from individual species to whole genera.</title>
        <authorList>
            <person name="Goeker M."/>
        </authorList>
    </citation>
    <scope>NUCLEOTIDE SEQUENCE [LARGE SCALE GENOMIC DNA]</scope>
    <source>
        <strain evidence="7 8">DSM 45211</strain>
    </source>
</reference>
<dbReference type="InterPro" id="IPR001647">
    <property type="entry name" value="HTH_TetR"/>
</dbReference>
<dbReference type="InterPro" id="IPR036271">
    <property type="entry name" value="Tet_transcr_reg_TetR-rel_C_sf"/>
</dbReference>
<dbReference type="RefSeq" id="WP_106536669.1">
    <property type="nucleotide sequence ID" value="NZ_ML142899.1"/>
</dbReference>
<dbReference type="Gene3D" id="1.10.357.10">
    <property type="entry name" value="Tetracycline Repressor, domain 2"/>
    <property type="match status" value="1"/>
</dbReference>
<keyword evidence="3" id="KW-0804">Transcription</keyword>